<dbReference type="EMBL" id="BK002475">
    <property type="protein sequence ID" value="DAA03981.1"/>
    <property type="molecule type" value="Genomic_DNA"/>
</dbReference>
<organism evidence="2">
    <name type="scientific">Drosophila melanogaster</name>
    <name type="common">Fruit fly</name>
    <dbReference type="NCBI Taxonomy" id="7227"/>
    <lineage>
        <taxon>Eukaryota</taxon>
        <taxon>Metazoa</taxon>
        <taxon>Ecdysozoa</taxon>
        <taxon>Arthropoda</taxon>
        <taxon>Hexapoda</taxon>
        <taxon>Insecta</taxon>
        <taxon>Pterygota</taxon>
        <taxon>Neoptera</taxon>
        <taxon>Endopterygota</taxon>
        <taxon>Diptera</taxon>
        <taxon>Brachycera</taxon>
        <taxon>Muscomorpha</taxon>
        <taxon>Ephydroidea</taxon>
        <taxon>Drosophilidae</taxon>
        <taxon>Drosophila</taxon>
        <taxon>Sophophora</taxon>
    </lineage>
</organism>
<gene>
    <name evidence="2" type="ORF">HDC13130</name>
</gene>
<sequence length="74" mass="8253">MRLNASNGKIPPTPSPLLRPSTYPSYERSPRAFSSHCHWWHSIHGHATPSPSAIGSATECVWVPRWEAAIYILS</sequence>
<feature type="region of interest" description="Disordered" evidence="1">
    <location>
        <begin position="1"/>
        <end position="20"/>
    </location>
</feature>
<evidence type="ECO:0000256" key="1">
    <source>
        <dbReference type="SAM" id="MobiDB-lite"/>
    </source>
</evidence>
<proteinExistence type="predicted"/>
<reference evidence="2" key="1">
    <citation type="journal article" date="2003" name="Genome Biol.">
        <title>An integrated gene annotation and transcriptional profiling approach towards the full gene content of the Drosophila genome.</title>
        <authorList>
            <person name="Hild M."/>
            <person name="Beckmann B."/>
            <person name="Haas S.A."/>
            <person name="Koch B."/>
            <person name="Solovyev V."/>
            <person name="Busold C."/>
            <person name="Fellenberg K."/>
            <person name="Boutros M."/>
            <person name="Vingron M."/>
            <person name="Sauer F."/>
            <person name="Hoheisel J.D."/>
            <person name="Paro R."/>
        </authorList>
    </citation>
    <scope>NUCLEOTIDE SEQUENCE</scope>
</reference>
<protein>
    <submittedName>
        <fullName evidence="2">HDC13130</fullName>
    </submittedName>
</protein>
<name>Q6IK91_DROME</name>
<dbReference type="AlphaFoldDB" id="Q6IK91"/>
<evidence type="ECO:0000313" key="2">
    <source>
        <dbReference type="EMBL" id="DAA03981.1"/>
    </source>
</evidence>
<accession>Q6IK91</accession>